<feature type="region of interest" description="Disordered" evidence="3">
    <location>
        <begin position="219"/>
        <end position="277"/>
    </location>
</feature>
<feature type="region of interest" description="Disordered" evidence="3">
    <location>
        <begin position="29"/>
        <end position="71"/>
    </location>
</feature>
<keyword evidence="6" id="KW-1185">Reference proteome</keyword>
<dbReference type="AlphaFoldDB" id="A0A8H7GU70"/>
<evidence type="ECO:0000259" key="4">
    <source>
        <dbReference type="PROSITE" id="PS50102"/>
    </source>
</evidence>
<dbReference type="PANTHER" id="PTHR48025">
    <property type="entry name" value="OS02G0815200 PROTEIN"/>
    <property type="match status" value="1"/>
</dbReference>
<keyword evidence="1 2" id="KW-0694">RNA-binding</keyword>
<dbReference type="InterPro" id="IPR050502">
    <property type="entry name" value="Euk_RNA-bind_prot"/>
</dbReference>
<feature type="compositionally biased region" description="Basic residues" evidence="3">
    <location>
        <begin position="268"/>
        <end position="277"/>
    </location>
</feature>
<feature type="compositionally biased region" description="Low complexity" evidence="3">
    <location>
        <begin position="239"/>
        <end position="253"/>
    </location>
</feature>
<feature type="compositionally biased region" description="Basic and acidic residues" evidence="3">
    <location>
        <begin position="226"/>
        <end position="238"/>
    </location>
</feature>
<feature type="compositionally biased region" description="Basic and acidic residues" evidence="3">
    <location>
        <begin position="30"/>
        <end position="71"/>
    </location>
</feature>
<dbReference type="InterPro" id="IPR012677">
    <property type="entry name" value="Nucleotide-bd_a/b_plait_sf"/>
</dbReference>
<proteinExistence type="predicted"/>
<evidence type="ECO:0000256" key="2">
    <source>
        <dbReference type="PROSITE-ProRule" id="PRU00176"/>
    </source>
</evidence>
<dbReference type="PANTHER" id="PTHR48025:SF1">
    <property type="entry name" value="RRM DOMAIN-CONTAINING PROTEIN"/>
    <property type="match status" value="1"/>
</dbReference>
<dbReference type="SUPFAM" id="SSF54928">
    <property type="entry name" value="RNA-binding domain, RBD"/>
    <property type="match status" value="1"/>
</dbReference>
<protein>
    <recommendedName>
        <fullName evidence="4">RRM domain-containing protein</fullName>
    </recommendedName>
</protein>
<dbReference type="InterPro" id="IPR000504">
    <property type="entry name" value="RRM_dom"/>
</dbReference>
<dbReference type="EMBL" id="JACBPP010000004">
    <property type="protein sequence ID" value="KAF8002614.1"/>
    <property type="molecule type" value="Genomic_DNA"/>
</dbReference>
<gene>
    <name evidence="5" type="ORF">HF325_003579</name>
</gene>
<dbReference type="Pfam" id="PF00076">
    <property type="entry name" value="RRM_1"/>
    <property type="match status" value="1"/>
</dbReference>
<reference evidence="5" key="1">
    <citation type="submission" date="2020-10" db="EMBL/GenBank/DDBJ databases">
        <title>The Whole-Genome Sequence of Metschnikowia persimmonesis, a Novel Endophytic Yeast Species Isolated from Medicinal Plant Diospyros kaki Thumb.</title>
        <authorList>
            <person name="Rahmat E."/>
            <person name="Kang Y."/>
        </authorList>
    </citation>
    <scope>NUCLEOTIDE SEQUENCE</scope>
    <source>
        <strain evidence="5">KIOM G15050</strain>
    </source>
</reference>
<comment type="caution">
    <text evidence="5">The sequence shown here is derived from an EMBL/GenBank/DDBJ whole genome shotgun (WGS) entry which is preliminary data.</text>
</comment>
<dbReference type="GO" id="GO:0003729">
    <property type="term" value="F:mRNA binding"/>
    <property type="evidence" value="ECO:0007669"/>
    <property type="project" value="TreeGrafter"/>
</dbReference>
<accession>A0A8H7GU70</accession>
<dbReference type="Proteomes" id="UP000649328">
    <property type="component" value="Unassembled WGS sequence"/>
</dbReference>
<dbReference type="SMART" id="SM00360">
    <property type="entry name" value="RRM"/>
    <property type="match status" value="1"/>
</dbReference>
<evidence type="ECO:0000256" key="3">
    <source>
        <dbReference type="SAM" id="MobiDB-lite"/>
    </source>
</evidence>
<dbReference type="OrthoDB" id="1049195at2759"/>
<feature type="region of interest" description="Disordered" evidence="3">
    <location>
        <begin position="84"/>
        <end position="138"/>
    </location>
</feature>
<evidence type="ECO:0000313" key="5">
    <source>
        <dbReference type="EMBL" id="KAF8002614.1"/>
    </source>
</evidence>
<evidence type="ECO:0000256" key="1">
    <source>
        <dbReference type="ARBA" id="ARBA00022884"/>
    </source>
</evidence>
<feature type="domain" description="RRM" evidence="4">
    <location>
        <begin position="148"/>
        <end position="224"/>
    </location>
</feature>
<sequence>MIWGVLMGYEGEKHARLRCSSLITANHVTAKKDRSRSPVRDRSPSGRRDYEAPRGEERYDRRERRGSGRGDRREEVFFDRRDDRRDDRRGDRRDDRRGGRRDRDERRGGYARRDRDRGDRGDRRDRGGFRERDERRDRDRDVDRNYDNSIFVGNIPFRTTTRDVEDLFGRDFRIRRAEVITQRGKSRGMAYVEFESKQDVQDAIAKFDRTDYFGRDMFVRQDYPPPEERRRERREREMTGATEGTTEEMTGGMNHLEKGATASTRGASKARHGGVCW</sequence>
<dbReference type="Gene3D" id="3.30.70.330">
    <property type="match status" value="1"/>
</dbReference>
<dbReference type="PROSITE" id="PS50102">
    <property type="entry name" value="RRM"/>
    <property type="match status" value="1"/>
</dbReference>
<dbReference type="InterPro" id="IPR035979">
    <property type="entry name" value="RBD_domain_sf"/>
</dbReference>
<name>A0A8H7GU70_9ASCO</name>
<organism evidence="5 6">
    <name type="scientific">Metschnikowia pulcherrima</name>
    <dbReference type="NCBI Taxonomy" id="27326"/>
    <lineage>
        <taxon>Eukaryota</taxon>
        <taxon>Fungi</taxon>
        <taxon>Dikarya</taxon>
        <taxon>Ascomycota</taxon>
        <taxon>Saccharomycotina</taxon>
        <taxon>Pichiomycetes</taxon>
        <taxon>Metschnikowiaceae</taxon>
        <taxon>Metschnikowia</taxon>
    </lineage>
</organism>
<evidence type="ECO:0000313" key="6">
    <source>
        <dbReference type="Proteomes" id="UP000649328"/>
    </source>
</evidence>